<accession>A0A058ZLJ1</accession>
<dbReference type="InterPro" id="IPR001343">
    <property type="entry name" value="Hemolysn_Ca-bd"/>
</dbReference>
<dbReference type="PROSITE" id="PS00330">
    <property type="entry name" value="HEMOLYSIN_CALCIUM"/>
    <property type="match status" value="1"/>
</dbReference>
<dbReference type="SUPFAM" id="SSF51120">
    <property type="entry name" value="beta-Roll"/>
    <property type="match status" value="2"/>
</dbReference>
<dbReference type="PRINTS" id="PR00313">
    <property type="entry name" value="CABNDNGRPT"/>
</dbReference>
<dbReference type="Proteomes" id="UP000024836">
    <property type="component" value="Unassembled WGS sequence"/>
</dbReference>
<comment type="subcellular location">
    <subcellularLocation>
        <location evidence="1">Secreted</location>
    </subcellularLocation>
</comment>
<evidence type="ECO:0000256" key="2">
    <source>
        <dbReference type="ARBA" id="ARBA00022525"/>
    </source>
</evidence>
<evidence type="ECO:0000256" key="1">
    <source>
        <dbReference type="ARBA" id="ARBA00004613"/>
    </source>
</evidence>
<dbReference type="eggNOG" id="COG2931">
    <property type="taxonomic scope" value="Bacteria"/>
</dbReference>
<dbReference type="GO" id="GO:0005509">
    <property type="term" value="F:calcium ion binding"/>
    <property type="evidence" value="ECO:0007669"/>
    <property type="project" value="InterPro"/>
</dbReference>
<gene>
    <name evidence="3" type="ORF">ATO10_12107</name>
</gene>
<evidence type="ECO:0000313" key="3">
    <source>
        <dbReference type="EMBL" id="KCV81656.1"/>
    </source>
</evidence>
<keyword evidence="2" id="KW-0964">Secreted</keyword>
<reference evidence="3 4" key="1">
    <citation type="submission" date="2013-04" db="EMBL/GenBank/DDBJ databases">
        <title>Shimia sp. 22II-S11-Z10 Genome Sequencing.</title>
        <authorList>
            <person name="Lai Q."/>
            <person name="Li G."/>
            <person name="Shao Z."/>
        </authorList>
    </citation>
    <scope>NUCLEOTIDE SEQUENCE [LARGE SCALE GENOMIC DNA]</scope>
    <source>
        <strain evidence="4">22II-S11-Z10</strain>
    </source>
</reference>
<dbReference type="RefSeq" id="WP_051598126.1">
    <property type="nucleotide sequence ID" value="NZ_AQQY01000007.1"/>
</dbReference>
<dbReference type="Gene3D" id="2.150.10.10">
    <property type="entry name" value="Serralysin-like metalloprotease, C-terminal"/>
    <property type="match status" value="2"/>
</dbReference>
<dbReference type="InterPro" id="IPR011049">
    <property type="entry name" value="Serralysin-like_metalloprot_C"/>
</dbReference>
<dbReference type="OrthoDB" id="7836342at2"/>
<name>A0A058ZLJ1_9RHOB</name>
<dbReference type="Pfam" id="PF00353">
    <property type="entry name" value="HemolysinCabind"/>
    <property type="match status" value="2"/>
</dbReference>
<sequence length="535" mass="55166">MVQISNYVDDVNSVQGDLSGIAGTTGTIDTVLDVALDVLELPGEIEDLLRERADAIDLPNSVVNLLGAAPFGIGTAITQLNNIANTVSGTVDDQADVMGVLDDAWAPTRSVVDNMSTFLGTVNTSVQGLLTLNSDRVTEADLLVDSLGDQEIYSGSELASRMQDYSDIADSWITTRDALMAPVNAAISAIQGTVDDIDALVPSLSSITSTLNSALAVFDAAADIANSIKNALDVDIYIPPFGPTINILDIIETVADLGSLILGIVEDFVIDVLAALGININAVFDTIASQMTAIMDPIFDVLDDIQSAATALLGDVAGAVGDLQTALDNLLAGATSVAQEAALFENIIVGDAGDTTTVADDITGTTTEDAIFGLNSNDTLNGGGGNDFLFGGADGDVLIGGGGNDEMFGGTGEDFIIGIAGNNYYDGGADNDVLLAQAGDDVLNGSSGQDIQIGGDGADTFVFLQGNEVDIVLDFENNIDMIGVDESFGYNNASSFVADNAITFGDITILSVGDDRMILLGVNNANNLVDDIVFV</sequence>
<dbReference type="EMBL" id="AQQY01000007">
    <property type="protein sequence ID" value="KCV81656.1"/>
    <property type="molecule type" value="Genomic_DNA"/>
</dbReference>
<dbReference type="STRING" id="1461693.ATO10_12107"/>
<dbReference type="InterPro" id="IPR050557">
    <property type="entry name" value="RTX_toxin/Mannuronan_C5-epim"/>
</dbReference>
<comment type="caution">
    <text evidence="3">The sequence shown here is derived from an EMBL/GenBank/DDBJ whole genome shotgun (WGS) entry which is preliminary data.</text>
</comment>
<protein>
    <recommendedName>
        <fullName evidence="5">Hemolysin-type calcium-binding protein</fullName>
    </recommendedName>
</protein>
<keyword evidence="4" id="KW-1185">Reference proteome</keyword>
<dbReference type="InterPro" id="IPR018511">
    <property type="entry name" value="Hemolysin-typ_Ca-bd_CS"/>
</dbReference>
<organism evidence="3 4">
    <name type="scientific">Actibacterium atlanticum</name>
    <dbReference type="NCBI Taxonomy" id="1461693"/>
    <lineage>
        <taxon>Bacteria</taxon>
        <taxon>Pseudomonadati</taxon>
        <taxon>Pseudomonadota</taxon>
        <taxon>Alphaproteobacteria</taxon>
        <taxon>Rhodobacterales</taxon>
        <taxon>Roseobacteraceae</taxon>
        <taxon>Actibacterium</taxon>
    </lineage>
</organism>
<evidence type="ECO:0000313" key="4">
    <source>
        <dbReference type="Proteomes" id="UP000024836"/>
    </source>
</evidence>
<dbReference type="GO" id="GO:0005576">
    <property type="term" value="C:extracellular region"/>
    <property type="evidence" value="ECO:0007669"/>
    <property type="project" value="UniProtKB-SubCell"/>
</dbReference>
<dbReference type="PANTHER" id="PTHR38340">
    <property type="entry name" value="S-LAYER PROTEIN"/>
    <property type="match status" value="1"/>
</dbReference>
<evidence type="ECO:0008006" key="5">
    <source>
        <dbReference type="Google" id="ProtNLM"/>
    </source>
</evidence>
<proteinExistence type="predicted"/>
<dbReference type="AlphaFoldDB" id="A0A058ZLJ1"/>
<dbReference type="PANTHER" id="PTHR38340:SF1">
    <property type="entry name" value="S-LAYER PROTEIN"/>
    <property type="match status" value="1"/>
</dbReference>